<evidence type="ECO:0000313" key="2">
    <source>
        <dbReference type="Proteomes" id="UP000663845"/>
    </source>
</evidence>
<comment type="caution">
    <text evidence="1">The sequence shown here is derived from an EMBL/GenBank/DDBJ whole genome shotgun (WGS) entry which is preliminary data.</text>
</comment>
<dbReference type="AlphaFoldDB" id="A0A815YJY6"/>
<sequence length="70" mass="7842">MRLSASTPLEIHEEVAMRFPNLLFDSAWLVAFRNAGVVAWWGRTAQQLSCRWKRRGALSAEAVQGLALSL</sequence>
<dbReference type="EMBL" id="CAJNOG010009030">
    <property type="protein sequence ID" value="CAF1570703.1"/>
    <property type="molecule type" value="Genomic_DNA"/>
</dbReference>
<dbReference type="Proteomes" id="UP000663845">
    <property type="component" value="Unassembled WGS sequence"/>
</dbReference>
<organism evidence="1 2">
    <name type="scientific">Adineta steineri</name>
    <dbReference type="NCBI Taxonomy" id="433720"/>
    <lineage>
        <taxon>Eukaryota</taxon>
        <taxon>Metazoa</taxon>
        <taxon>Spiralia</taxon>
        <taxon>Gnathifera</taxon>
        <taxon>Rotifera</taxon>
        <taxon>Eurotatoria</taxon>
        <taxon>Bdelloidea</taxon>
        <taxon>Adinetida</taxon>
        <taxon>Adinetidae</taxon>
        <taxon>Adineta</taxon>
    </lineage>
</organism>
<evidence type="ECO:0000313" key="1">
    <source>
        <dbReference type="EMBL" id="CAF1570703.1"/>
    </source>
</evidence>
<reference evidence="1" key="1">
    <citation type="submission" date="2021-02" db="EMBL/GenBank/DDBJ databases">
        <authorList>
            <person name="Nowell W R."/>
        </authorList>
    </citation>
    <scope>NUCLEOTIDE SEQUENCE</scope>
</reference>
<feature type="non-terminal residue" evidence="1">
    <location>
        <position position="70"/>
    </location>
</feature>
<accession>A0A815YJY6</accession>
<protein>
    <submittedName>
        <fullName evidence="1">Uncharacterized protein</fullName>
    </submittedName>
</protein>
<proteinExistence type="predicted"/>
<gene>
    <name evidence="1" type="ORF">JYZ213_LOCUS47332</name>
</gene>
<name>A0A815YJY6_9BILA</name>